<gene>
    <name evidence="3" type="ORF">EWM64_g10153</name>
</gene>
<feature type="transmembrane region" description="Helical" evidence="2">
    <location>
        <begin position="92"/>
        <end position="111"/>
    </location>
</feature>
<keyword evidence="2" id="KW-0472">Membrane</keyword>
<organism evidence="3 4">
    <name type="scientific">Hericium alpestre</name>
    <dbReference type="NCBI Taxonomy" id="135208"/>
    <lineage>
        <taxon>Eukaryota</taxon>
        <taxon>Fungi</taxon>
        <taxon>Dikarya</taxon>
        <taxon>Basidiomycota</taxon>
        <taxon>Agaricomycotina</taxon>
        <taxon>Agaricomycetes</taxon>
        <taxon>Russulales</taxon>
        <taxon>Hericiaceae</taxon>
        <taxon>Hericium</taxon>
    </lineage>
</organism>
<protein>
    <submittedName>
        <fullName evidence="3">Uncharacterized protein</fullName>
    </submittedName>
</protein>
<dbReference type="Proteomes" id="UP000298061">
    <property type="component" value="Unassembled WGS sequence"/>
</dbReference>
<dbReference type="OrthoDB" id="2355659at2759"/>
<evidence type="ECO:0000313" key="3">
    <source>
        <dbReference type="EMBL" id="TFY73859.1"/>
    </source>
</evidence>
<name>A0A4Y9ZK97_9AGAM</name>
<evidence type="ECO:0000313" key="4">
    <source>
        <dbReference type="Proteomes" id="UP000298061"/>
    </source>
</evidence>
<comment type="caution">
    <text evidence="3">The sequence shown here is derived from an EMBL/GenBank/DDBJ whole genome shotgun (WGS) entry which is preliminary data.</text>
</comment>
<keyword evidence="2" id="KW-1133">Transmembrane helix</keyword>
<sequence>MFRWNRTASLIISLFGAFTNLVFALQLFAVWSSFKWEAESEWEGSVDSWTVNGAKVVGGLAAAYFLAAAVASAAGFIGIVKGIPKYVRFYRDYSIADFTFCTFTTLFVTYASCRYYSVRTAICEEFSRHADLMRDLAEMGLNLENCEQWFERAVVAFVVVMFIVIVIRLHFVLALSSYHRQLLRQSGRLPLFVNSRNHKDMQRVYLLPSPTSATPPTGFSCQEELGGLVYAPVPLRDLTERDARELNAREAWVRAEGRPPHRHSHSHSHSHSHRHHGTGRIGLPIRPDEGLLAGHEKFKD</sequence>
<feature type="compositionally biased region" description="Basic residues" evidence="1">
    <location>
        <begin position="260"/>
        <end position="278"/>
    </location>
</feature>
<feature type="transmembrane region" description="Helical" evidence="2">
    <location>
        <begin position="56"/>
        <end position="80"/>
    </location>
</feature>
<dbReference type="AlphaFoldDB" id="A0A4Y9ZK97"/>
<keyword evidence="2" id="KW-0812">Transmembrane</keyword>
<evidence type="ECO:0000256" key="1">
    <source>
        <dbReference type="SAM" id="MobiDB-lite"/>
    </source>
</evidence>
<keyword evidence="4" id="KW-1185">Reference proteome</keyword>
<dbReference type="EMBL" id="SFCI01002476">
    <property type="protein sequence ID" value="TFY73859.1"/>
    <property type="molecule type" value="Genomic_DNA"/>
</dbReference>
<reference evidence="3 4" key="1">
    <citation type="submission" date="2019-02" db="EMBL/GenBank/DDBJ databases">
        <title>Genome sequencing of the rare red list fungi Hericium alpestre (H. flagellum).</title>
        <authorList>
            <person name="Buettner E."/>
            <person name="Kellner H."/>
        </authorList>
    </citation>
    <scope>NUCLEOTIDE SEQUENCE [LARGE SCALE GENOMIC DNA]</scope>
    <source>
        <strain evidence="3 4">DSM 108284</strain>
    </source>
</reference>
<proteinExistence type="predicted"/>
<feature type="transmembrane region" description="Helical" evidence="2">
    <location>
        <begin position="153"/>
        <end position="175"/>
    </location>
</feature>
<evidence type="ECO:0000256" key="2">
    <source>
        <dbReference type="SAM" id="Phobius"/>
    </source>
</evidence>
<feature type="region of interest" description="Disordered" evidence="1">
    <location>
        <begin position="256"/>
        <end position="300"/>
    </location>
</feature>
<dbReference type="STRING" id="135208.A0A4Y9ZK97"/>
<accession>A0A4Y9ZK97</accession>
<feature type="compositionally biased region" description="Basic and acidic residues" evidence="1">
    <location>
        <begin position="286"/>
        <end position="300"/>
    </location>
</feature>